<sequence length="142" mass="16243">MWKKYSRYLLGWDYLVLVCEIVFANPFTVFGPRASHLAIEWSEPNVEPSTELWRCTTVIHLMRRAGLMNNQSEGIDSNRPLHEVLLKSLSLSERPNREASYGARDGIHSARPTFIEAFRGILRNIVLPGEYQTKIENVVIAA</sequence>
<dbReference type="AlphaFoldDB" id="A0A9P4N905"/>
<evidence type="ECO:0000313" key="2">
    <source>
        <dbReference type="Proteomes" id="UP000800093"/>
    </source>
</evidence>
<organism evidence="1 2">
    <name type="scientific">Lojkania enalia</name>
    <dbReference type="NCBI Taxonomy" id="147567"/>
    <lineage>
        <taxon>Eukaryota</taxon>
        <taxon>Fungi</taxon>
        <taxon>Dikarya</taxon>
        <taxon>Ascomycota</taxon>
        <taxon>Pezizomycotina</taxon>
        <taxon>Dothideomycetes</taxon>
        <taxon>Pleosporomycetidae</taxon>
        <taxon>Pleosporales</taxon>
        <taxon>Pleosporales incertae sedis</taxon>
        <taxon>Lojkania</taxon>
    </lineage>
</organism>
<evidence type="ECO:0000313" key="1">
    <source>
        <dbReference type="EMBL" id="KAF2267521.1"/>
    </source>
</evidence>
<protein>
    <submittedName>
        <fullName evidence="1">Uncharacterized protein</fullName>
    </submittedName>
</protein>
<gene>
    <name evidence="1" type="ORF">CC78DRAFT_59869</name>
</gene>
<dbReference type="OrthoDB" id="3545916at2759"/>
<name>A0A9P4N905_9PLEO</name>
<dbReference type="Proteomes" id="UP000800093">
    <property type="component" value="Unassembled WGS sequence"/>
</dbReference>
<reference evidence="2" key="1">
    <citation type="journal article" date="2020" name="Stud. Mycol.">
        <title>101 Dothideomycetes genomes: A test case for predicting lifestyles and emergence of pathogens.</title>
        <authorList>
            <person name="Haridas S."/>
            <person name="Albert R."/>
            <person name="Binder M."/>
            <person name="Bloem J."/>
            <person name="LaButti K."/>
            <person name="Salamov A."/>
            <person name="Andreopoulos B."/>
            <person name="Baker S."/>
            <person name="Barry K."/>
            <person name="Bills G."/>
            <person name="Bluhm B."/>
            <person name="Cannon C."/>
            <person name="Castanera R."/>
            <person name="Culley D."/>
            <person name="Daum C."/>
            <person name="Ezra D."/>
            <person name="Gonzalez J."/>
            <person name="Henrissat B."/>
            <person name="Kuo A."/>
            <person name="Liang C."/>
            <person name="Lipzen A."/>
            <person name="Lutzoni F."/>
            <person name="Magnuson J."/>
            <person name="Mondo S."/>
            <person name="Nolan M."/>
            <person name="Ohm R."/>
            <person name="Pangilinan J."/>
            <person name="Park H.-J."/>
            <person name="Ramirez L."/>
            <person name="Alfaro M."/>
            <person name="Sun H."/>
            <person name="Tritt A."/>
            <person name="Yoshinaga Y."/>
            <person name="Zwiers L.-H."/>
            <person name="Turgeon B."/>
            <person name="Goodwin S."/>
            <person name="Spatafora J."/>
            <person name="Crous P."/>
            <person name="Grigoriev I."/>
        </authorList>
    </citation>
    <scope>NUCLEOTIDE SEQUENCE [LARGE SCALE GENOMIC DNA]</scope>
    <source>
        <strain evidence="2">CBS 304.66</strain>
    </source>
</reference>
<comment type="caution">
    <text evidence="1">The sequence shown here is derived from an EMBL/GenBank/DDBJ whole genome shotgun (WGS) entry which is preliminary data.</text>
</comment>
<proteinExistence type="predicted"/>
<keyword evidence="2" id="KW-1185">Reference proteome</keyword>
<accession>A0A9P4N905</accession>
<dbReference type="EMBL" id="ML986590">
    <property type="protein sequence ID" value="KAF2267521.1"/>
    <property type="molecule type" value="Genomic_DNA"/>
</dbReference>